<dbReference type="Proteomes" id="UP000215914">
    <property type="component" value="Chromosome 15"/>
</dbReference>
<organism evidence="2 3">
    <name type="scientific">Helianthus annuus</name>
    <name type="common">Common sunflower</name>
    <dbReference type="NCBI Taxonomy" id="4232"/>
    <lineage>
        <taxon>Eukaryota</taxon>
        <taxon>Viridiplantae</taxon>
        <taxon>Streptophyta</taxon>
        <taxon>Embryophyta</taxon>
        <taxon>Tracheophyta</taxon>
        <taxon>Spermatophyta</taxon>
        <taxon>Magnoliopsida</taxon>
        <taxon>eudicotyledons</taxon>
        <taxon>Gunneridae</taxon>
        <taxon>Pentapetalae</taxon>
        <taxon>asterids</taxon>
        <taxon>campanulids</taxon>
        <taxon>Asterales</taxon>
        <taxon>Asteraceae</taxon>
        <taxon>Asteroideae</taxon>
        <taxon>Heliantheae alliance</taxon>
        <taxon>Heliantheae</taxon>
        <taxon>Helianthus</taxon>
    </lineage>
</organism>
<reference evidence="2" key="2">
    <citation type="submission" date="2017-02" db="EMBL/GenBank/DDBJ databases">
        <title>Sunflower complete genome.</title>
        <authorList>
            <person name="Langlade N."/>
            <person name="Munos S."/>
        </authorList>
    </citation>
    <scope>NUCLEOTIDE SEQUENCE [LARGE SCALE GENOMIC DNA]</scope>
    <source>
        <tissue evidence="2">Leaves</tissue>
    </source>
</reference>
<keyword evidence="3" id="KW-1185">Reference proteome</keyword>
<sequence>MGMYELFYFLFFDCYSFAGDKGILFYFGAISSGRIFFVSSIIRDSFLCPVIRDKFKMSSGGAIRWS</sequence>
<proteinExistence type="predicted"/>
<protein>
    <submittedName>
        <fullName evidence="2">Uncharacterized protein</fullName>
    </submittedName>
</protein>
<evidence type="ECO:0000313" key="2">
    <source>
        <dbReference type="EMBL" id="OTF95269.1"/>
    </source>
</evidence>
<evidence type="ECO:0000313" key="3">
    <source>
        <dbReference type="Proteomes" id="UP000215914"/>
    </source>
</evidence>
<dbReference type="EMBL" id="CM007904">
    <property type="protein sequence ID" value="OTF95269.1"/>
    <property type="molecule type" value="Genomic_DNA"/>
</dbReference>
<dbReference type="InParanoid" id="A0A251S8U2"/>
<dbReference type="AlphaFoldDB" id="A0A251S8U2"/>
<name>A0A251S8U2_HELAN</name>
<dbReference type="EMBL" id="MNCJ02000330">
    <property type="protein sequence ID" value="KAF5764805.1"/>
    <property type="molecule type" value="Genomic_DNA"/>
</dbReference>
<dbReference type="Gramene" id="mRNA:HanXRQr2_Chr15g0696291">
    <property type="protein sequence ID" value="mRNA:HanXRQr2_Chr15g0696291"/>
    <property type="gene ID" value="HanXRQr2_Chr15g0696291"/>
</dbReference>
<reference evidence="1" key="3">
    <citation type="submission" date="2020-06" db="EMBL/GenBank/DDBJ databases">
        <title>Helianthus annuus Genome sequencing and assembly Release 2.</title>
        <authorList>
            <person name="Gouzy J."/>
            <person name="Langlade N."/>
            <person name="Munos S."/>
        </authorList>
    </citation>
    <scope>NUCLEOTIDE SEQUENCE</scope>
    <source>
        <tissue evidence="1">Leaves</tissue>
    </source>
</reference>
<gene>
    <name evidence="2" type="ORF">HannXRQ_Chr15g0481241</name>
    <name evidence="1" type="ORF">HanXRQr2_Chr15g0696291</name>
</gene>
<evidence type="ECO:0000313" key="1">
    <source>
        <dbReference type="EMBL" id="KAF5764805.1"/>
    </source>
</evidence>
<accession>A0A251S8U2</accession>
<reference evidence="1 3" key="1">
    <citation type="journal article" date="2017" name="Nature">
        <title>The sunflower genome provides insights into oil metabolism, flowering and Asterid evolution.</title>
        <authorList>
            <person name="Badouin H."/>
            <person name="Gouzy J."/>
            <person name="Grassa C.J."/>
            <person name="Murat F."/>
            <person name="Staton S.E."/>
            <person name="Cottret L."/>
            <person name="Lelandais-Briere C."/>
            <person name="Owens G.L."/>
            <person name="Carrere S."/>
            <person name="Mayjonade B."/>
            <person name="Legrand L."/>
            <person name="Gill N."/>
            <person name="Kane N.C."/>
            <person name="Bowers J.E."/>
            <person name="Hubner S."/>
            <person name="Bellec A."/>
            <person name="Berard A."/>
            <person name="Berges H."/>
            <person name="Blanchet N."/>
            <person name="Boniface M.C."/>
            <person name="Brunel D."/>
            <person name="Catrice O."/>
            <person name="Chaidir N."/>
            <person name="Claudel C."/>
            <person name="Donnadieu C."/>
            <person name="Faraut T."/>
            <person name="Fievet G."/>
            <person name="Helmstetter N."/>
            <person name="King M."/>
            <person name="Knapp S.J."/>
            <person name="Lai Z."/>
            <person name="Le Paslier M.C."/>
            <person name="Lippi Y."/>
            <person name="Lorenzon L."/>
            <person name="Mandel J.R."/>
            <person name="Marage G."/>
            <person name="Marchand G."/>
            <person name="Marquand E."/>
            <person name="Bret-Mestries E."/>
            <person name="Morien E."/>
            <person name="Nambeesan S."/>
            <person name="Nguyen T."/>
            <person name="Pegot-Espagnet P."/>
            <person name="Pouilly N."/>
            <person name="Raftis F."/>
            <person name="Sallet E."/>
            <person name="Schiex T."/>
            <person name="Thomas J."/>
            <person name="Vandecasteele C."/>
            <person name="Vares D."/>
            <person name="Vear F."/>
            <person name="Vautrin S."/>
            <person name="Crespi M."/>
            <person name="Mangin B."/>
            <person name="Burke J.M."/>
            <person name="Salse J."/>
            <person name="Munos S."/>
            <person name="Vincourt P."/>
            <person name="Rieseberg L.H."/>
            <person name="Langlade N.B."/>
        </authorList>
    </citation>
    <scope>NUCLEOTIDE SEQUENCE [LARGE SCALE GENOMIC DNA]</scope>
    <source>
        <strain evidence="3">cv. SF193</strain>
        <tissue evidence="1">Leaves</tissue>
    </source>
</reference>